<dbReference type="PANTHER" id="PTHR38009">
    <property type="entry name" value="CONSERVED HYPOTHETICAL PHAGE TAIL PROTEIN"/>
    <property type="match status" value="1"/>
</dbReference>
<dbReference type="EMBL" id="BOOP01000004">
    <property type="protein sequence ID" value="GII36261.1"/>
    <property type="molecule type" value="Genomic_DNA"/>
</dbReference>
<dbReference type="Pfam" id="PF06841">
    <property type="entry name" value="Phage_T4_gp19"/>
    <property type="match status" value="1"/>
</dbReference>
<dbReference type="AlphaFoldDB" id="A0A8J3XD69"/>
<dbReference type="Proteomes" id="UP000622547">
    <property type="component" value="Unassembled WGS sequence"/>
</dbReference>
<dbReference type="PANTHER" id="PTHR38009:SF1">
    <property type="entry name" value="CONSERVED HYPOTHETICAL PHAGE TAIL PROTEIN"/>
    <property type="match status" value="1"/>
</dbReference>
<dbReference type="GO" id="GO:0005198">
    <property type="term" value="F:structural molecule activity"/>
    <property type="evidence" value="ECO:0007669"/>
    <property type="project" value="InterPro"/>
</dbReference>
<name>A0A8J3XD69_9ACTN</name>
<reference evidence="1 2" key="1">
    <citation type="submission" date="2021-01" db="EMBL/GenBank/DDBJ databases">
        <title>Whole genome shotgun sequence of Planotetraspora phitsanulokensis NBRC 104273.</title>
        <authorList>
            <person name="Komaki H."/>
            <person name="Tamura T."/>
        </authorList>
    </citation>
    <scope>NUCLEOTIDE SEQUENCE [LARGE SCALE GENOMIC DNA]</scope>
    <source>
        <strain evidence="1 2">NBRC 104273</strain>
    </source>
</reference>
<evidence type="ECO:0000313" key="1">
    <source>
        <dbReference type="EMBL" id="GII36261.1"/>
    </source>
</evidence>
<sequence length="149" mass="16077">MIRMDDDLIAVSVCFVVTIDGKNIGAFNSCEGLGCEVMIEQREVGGNNGMVLQLPTRLKYPNVKLTRPITKATADKIPQWLTGLAKGVQRRTATIEARTAMGEVIVAWGLTGVVPVRWTGPQFTLDSPKVATETLELAHHGFTGPGWGA</sequence>
<protein>
    <submittedName>
        <fullName evidence="1">Phage tail protein</fullName>
    </submittedName>
</protein>
<gene>
    <name evidence="1" type="ORF">Pph01_12640</name>
</gene>
<evidence type="ECO:0000313" key="2">
    <source>
        <dbReference type="Proteomes" id="UP000622547"/>
    </source>
</evidence>
<dbReference type="InterPro" id="IPR010667">
    <property type="entry name" value="Phage_T4_Gp19"/>
</dbReference>
<organism evidence="1 2">
    <name type="scientific">Planotetraspora phitsanulokensis</name>
    <dbReference type="NCBI Taxonomy" id="575192"/>
    <lineage>
        <taxon>Bacteria</taxon>
        <taxon>Bacillati</taxon>
        <taxon>Actinomycetota</taxon>
        <taxon>Actinomycetes</taxon>
        <taxon>Streptosporangiales</taxon>
        <taxon>Streptosporangiaceae</taxon>
        <taxon>Planotetraspora</taxon>
    </lineage>
</organism>
<proteinExistence type="predicted"/>
<keyword evidence="2" id="KW-1185">Reference proteome</keyword>
<comment type="caution">
    <text evidence="1">The sequence shown here is derived from an EMBL/GenBank/DDBJ whole genome shotgun (WGS) entry which is preliminary data.</text>
</comment>
<dbReference type="NCBIfam" id="TIGR02241">
    <property type="entry name" value="conserved hypothetical phage tail region protein"/>
    <property type="match status" value="1"/>
</dbReference>
<dbReference type="InterPro" id="IPR011747">
    <property type="entry name" value="CHP02241"/>
</dbReference>
<accession>A0A8J3XD69</accession>